<dbReference type="EMBL" id="CM023477">
    <property type="protein sequence ID" value="KAH7938339.1"/>
    <property type="molecule type" value="Genomic_DNA"/>
</dbReference>
<dbReference type="Proteomes" id="UP000821865">
    <property type="component" value="Chromosome 8"/>
</dbReference>
<proteinExistence type="predicted"/>
<sequence length="233" mass="26126">MRFGATGAAAMVTTAAPRLLSLWLALWLATGAEAVLLGMLLRRSTLGSMIPKPSIKIYRDLDNGHGSGLRSGFKVGIDATFGGSNSKEQKQEYDDALGAKYHHHHHDDYKLQQGDYDLHRWAASTPDETPRRYQKSPSITVEIRAREPPEPPTTEPPPPPPPKGFSLRRIVKRRRKNRRTTTPPPLTLPLTVPPDMSLMPAYRKELMYPEYAFGPYKGHTLMGFTYDGQDFKS</sequence>
<keyword evidence="2" id="KW-1185">Reference proteome</keyword>
<evidence type="ECO:0000313" key="2">
    <source>
        <dbReference type="Proteomes" id="UP000821865"/>
    </source>
</evidence>
<gene>
    <name evidence="1" type="ORF">HPB49_022549</name>
</gene>
<organism evidence="1 2">
    <name type="scientific">Dermacentor silvarum</name>
    <name type="common">Tick</name>
    <dbReference type="NCBI Taxonomy" id="543639"/>
    <lineage>
        <taxon>Eukaryota</taxon>
        <taxon>Metazoa</taxon>
        <taxon>Ecdysozoa</taxon>
        <taxon>Arthropoda</taxon>
        <taxon>Chelicerata</taxon>
        <taxon>Arachnida</taxon>
        <taxon>Acari</taxon>
        <taxon>Parasitiformes</taxon>
        <taxon>Ixodida</taxon>
        <taxon>Ixodoidea</taxon>
        <taxon>Ixodidae</taxon>
        <taxon>Rhipicephalinae</taxon>
        <taxon>Dermacentor</taxon>
    </lineage>
</organism>
<name>A0ACB8CBU6_DERSI</name>
<accession>A0ACB8CBU6</accession>
<reference evidence="1" key="1">
    <citation type="submission" date="2020-05" db="EMBL/GenBank/DDBJ databases">
        <title>Large-scale comparative analyses of tick genomes elucidate their genetic diversity and vector capacities.</title>
        <authorList>
            <person name="Jia N."/>
            <person name="Wang J."/>
            <person name="Shi W."/>
            <person name="Du L."/>
            <person name="Sun Y."/>
            <person name="Zhan W."/>
            <person name="Jiang J."/>
            <person name="Wang Q."/>
            <person name="Zhang B."/>
            <person name="Ji P."/>
            <person name="Sakyi L.B."/>
            <person name="Cui X."/>
            <person name="Yuan T."/>
            <person name="Jiang B."/>
            <person name="Yang W."/>
            <person name="Lam T.T.-Y."/>
            <person name="Chang Q."/>
            <person name="Ding S."/>
            <person name="Wang X."/>
            <person name="Zhu J."/>
            <person name="Ruan X."/>
            <person name="Zhao L."/>
            <person name="Wei J."/>
            <person name="Que T."/>
            <person name="Du C."/>
            <person name="Cheng J."/>
            <person name="Dai P."/>
            <person name="Han X."/>
            <person name="Huang E."/>
            <person name="Gao Y."/>
            <person name="Liu J."/>
            <person name="Shao H."/>
            <person name="Ye R."/>
            <person name="Li L."/>
            <person name="Wei W."/>
            <person name="Wang X."/>
            <person name="Wang C."/>
            <person name="Yang T."/>
            <person name="Huo Q."/>
            <person name="Li W."/>
            <person name="Guo W."/>
            <person name="Chen H."/>
            <person name="Zhou L."/>
            <person name="Ni X."/>
            <person name="Tian J."/>
            <person name="Zhou Y."/>
            <person name="Sheng Y."/>
            <person name="Liu T."/>
            <person name="Pan Y."/>
            <person name="Xia L."/>
            <person name="Li J."/>
            <person name="Zhao F."/>
            <person name="Cao W."/>
        </authorList>
    </citation>
    <scope>NUCLEOTIDE SEQUENCE</scope>
    <source>
        <strain evidence="1">Dsil-2018</strain>
    </source>
</reference>
<protein>
    <submittedName>
        <fullName evidence="1">Uncharacterized protein</fullName>
    </submittedName>
</protein>
<evidence type="ECO:0000313" key="1">
    <source>
        <dbReference type="EMBL" id="KAH7938339.1"/>
    </source>
</evidence>
<comment type="caution">
    <text evidence="1">The sequence shown here is derived from an EMBL/GenBank/DDBJ whole genome shotgun (WGS) entry which is preliminary data.</text>
</comment>